<dbReference type="GO" id="GO:0010008">
    <property type="term" value="C:endosome membrane"/>
    <property type="evidence" value="ECO:0007669"/>
    <property type="project" value="TreeGrafter"/>
</dbReference>
<gene>
    <name evidence="3" type="ORF">P43SY_001514</name>
</gene>
<dbReference type="Pfam" id="PF19432">
    <property type="entry name" value="RME-8_N"/>
    <property type="match status" value="1"/>
</dbReference>
<dbReference type="PANTHER" id="PTHR36983">
    <property type="entry name" value="DNAJ HOMOLOG SUBFAMILY C MEMBER 13"/>
    <property type="match status" value="1"/>
</dbReference>
<evidence type="ECO:0000259" key="2">
    <source>
        <dbReference type="Pfam" id="PF19432"/>
    </source>
</evidence>
<dbReference type="AlphaFoldDB" id="A0AAD5Q3S9"/>
<reference evidence="3" key="1">
    <citation type="submission" date="2021-12" db="EMBL/GenBank/DDBJ databases">
        <title>Prjna785345.</title>
        <authorList>
            <person name="Rujirawat T."/>
            <person name="Krajaejun T."/>
        </authorList>
    </citation>
    <scope>NUCLEOTIDE SEQUENCE</scope>
    <source>
        <strain evidence="3">Pi057C3</strain>
    </source>
</reference>
<evidence type="ECO:0000256" key="1">
    <source>
        <dbReference type="SAM" id="MobiDB-lite"/>
    </source>
</evidence>
<dbReference type="GO" id="GO:2000641">
    <property type="term" value="P:regulation of early endosome to late endosome transport"/>
    <property type="evidence" value="ECO:0007669"/>
    <property type="project" value="InterPro"/>
</dbReference>
<dbReference type="EMBL" id="JAKCXM010000373">
    <property type="protein sequence ID" value="KAJ0394942.1"/>
    <property type="molecule type" value="Genomic_DNA"/>
</dbReference>
<name>A0AAD5Q3S9_PYTIN</name>
<comment type="caution">
    <text evidence="3">The sequence shown here is derived from an EMBL/GenBank/DDBJ whole genome shotgun (WGS) entry which is preliminary data.</text>
</comment>
<feature type="compositionally biased region" description="Basic and acidic residues" evidence="1">
    <location>
        <begin position="55"/>
        <end position="68"/>
    </location>
</feature>
<evidence type="ECO:0000313" key="3">
    <source>
        <dbReference type="EMBL" id="KAJ0394942.1"/>
    </source>
</evidence>
<feature type="domain" description="DnaJ homologue subfamily C GRV2/DNAJC13 N-terminal" evidence="2">
    <location>
        <begin position="115"/>
        <end position="346"/>
    </location>
</feature>
<sequence length="349" mass="39024">MQRETARRSLSIDVDVAPNSRLKHAREPENTAMSRPSDDASSGQSARPMMRWVARRSEDEEPAPDRGLFRWRRGSSSDVLPPPAPASATEASTVSNPRDVSFLAGAPIEEYVSKYQVIKCSWRGKYERLLALGPTRFCTLDPKDFEVTNTWPLSAVLDVTLEPGDAEGFVLHLKGPKKDEQLKLRCRFRPWLLSDLYRLLDRTAGGNRGSVLQQRLPCAKRARRGGQIEGFLEVGQDCVSFLATDGVLRSSYQLVEMEYLSSVTDHRNAFVFGYSGRPRMFVSDHGGQIVERIKSAAEKLGLTVPSRPGLTSTAVQEERARYGKQVGKQFVQFIVTKVSHKYSSPVLFC</sequence>
<dbReference type="GO" id="GO:0007032">
    <property type="term" value="P:endosome organization"/>
    <property type="evidence" value="ECO:0007669"/>
    <property type="project" value="InterPro"/>
</dbReference>
<feature type="compositionally biased region" description="Polar residues" evidence="1">
    <location>
        <begin position="31"/>
        <end position="45"/>
    </location>
</feature>
<dbReference type="PANTHER" id="PTHR36983:SF2">
    <property type="entry name" value="DNAJ HOMOLOG SUBFAMILY C MEMBER 13"/>
    <property type="match status" value="1"/>
</dbReference>
<proteinExistence type="predicted"/>
<keyword evidence="4" id="KW-1185">Reference proteome</keyword>
<feature type="region of interest" description="Disordered" evidence="1">
    <location>
        <begin position="1"/>
        <end position="95"/>
    </location>
</feature>
<dbReference type="GO" id="GO:0006898">
    <property type="term" value="P:receptor-mediated endocytosis"/>
    <property type="evidence" value="ECO:0007669"/>
    <property type="project" value="TreeGrafter"/>
</dbReference>
<accession>A0AAD5Q3S9</accession>
<organism evidence="3 4">
    <name type="scientific">Pythium insidiosum</name>
    <name type="common">Pythiosis disease agent</name>
    <dbReference type="NCBI Taxonomy" id="114742"/>
    <lineage>
        <taxon>Eukaryota</taxon>
        <taxon>Sar</taxon>
        <taxon>Stramenopiles</taxon>
        <taxon>Oomycota</taxon>
        <taxon>Peronosporomycetes</taxon>
        <taxon>Pythiales</taxon>
        <taxon>Pythiaceae</taxon>
        <taxon>Pythium</taxon>
    </lineage>
</organism>
<protein>
    <recommendedName>
        <fullName evidence="2">DnaJ homologue subfamily C GRV2/DNAJC13 N-terminal domain-containing protein</fullName>
    </recommendedName>
</protein>
<dbReference type="InterPro" id="IPR045802">
    <property type="entry name" value="GRV2/DNAJC13_N"/>
</dbReference>
<dbReference type="Proteomes" id="UP001209570">
    <property type="component" value="Unassembled WGS sequence"/>
</dbReference>
<evidence type="ECO:0000313" key="4">
    <source>
        <dbReference type="Proteomes" id="UP001209570"/>
    </source>
</evidence>
<dbReference type="InterPro" id="IPR044978">
    <property type="entry name" value="GRV2/DNAJC13"/>
</dbReference>